<comment type="caution">
    <text evidence="6">The sequence shown here is derived from an EMBL/GenBank/DDBJ whole genome shotgun (WGS) entry which is preliminary data.</text>
</comment>
<feature type="signal peptide" evidence="4">
    <location>
        <begin position="1"/>
        <end position="22"/>
    </location>
</feature>
<dbReference type="PANTHER" id="PTHR47566">
    <property type="match status" value="1"/>
</dbReference>
<gene>
    <name evidence="6" type="ORF">L3X39_11910</name>
</gene>
<dbReference type="InterPro" id="IPR026444">
    <property type="entry name" value="Secre_tail"/>
</dbReference>
<dbReference type="InterPro" id="IPR052574">
    <property type="entry name" value="CDIRP"/>
</dbReference>
<protein>
    <submittedName>
        <fullName evidence="6">T9SS type A sorting domain-containing protein</fullName>
    </submittedName>
</protein>
<feature type="chain" id="PRO_5045173494" evidence="4">
    <location>
        <begin position="23"/>
        <end position="348"/>
    </location>
</feature>
<reference evidence="6 7" key="1">
    <citation type="submission" date="2022-01" db="EMBL/GenBank/DDBJ databases">
        <title>Draft genome sequence of Sabulilitoribacter multivorans KCTC 32326.</title>
        <authorList>
            <person name="Oh J.-S."/>
        </authorList>
    </citation>
    <scope>NUCLEOTIDE SEQUENCE [LARGE SCALE GENOMIC DNA]</scope>
    <source>
        <strain evidence="6 7">M-M16</strain>
    </source>
</reference>
<organism evidence="6 7">
    <name type="scientific">Flaviramulus multivorans</name>
    <dbReference type="NCBI Taxonomy" id="1304750"/>
    <lineage>
        <taxon>Bacteria</taxon>
        <taxon>Pseudomonadati</taxon>
        <taxon>Bacteroidota</taxon>
        <taxon>Flavobacteriia</taxon>
        <taxon>Flavobacteriales</taxon>
        <taxon>Flavobacteriaceae</taxon>
        <taxon>Flaviramulus</taxon>
    </lineage>
</organism>
<dbReference type="SUPFAM" id="SSF52058">
    <property type="entry name" value="L domain-like"/>
    <property type="match status" value="1"/>
</dbReference>
<keyword evidence="7" id="KW-1185">Reference proteome</keyword>
<dbReference type="RefSeq" id="WP_237232022.1">
    <property type="nucleotide sequence ID" value="NZ_JAKKDV010000005.1"/>
</dbReference>
<evidence type="ECO:0000256" key="4">
    <source>
        <dbReference type="SAM" id="SignalP"/>
    </source>
</evidence>
<name>A0ABS9IL55_9FLAO</name>
<dbReference type="EMBL" id="JAKKDV010000005">
    <property type="protein sequence ID" value="MCF7561343.1"/>
    <property type="molecule type" value="Genomic_DNA"/>
</dbReference>
<dbReference type="Proteomes" id="UP001200022">
    <property type="component" value="Unassembled WGS sequence"/>
</dbReference>
<proteinExistence type="predicted"/>
<evidence type="ECO:0000313" key="6">
    <source>
        <dbReference type="EMBL" id="MCF7561343.1"/>
    </source>
</evidence>
<evidence type="ECO:0000313" key="7">
    <source>
        <dbReference type="Proteomes" id="UP001200022"/>
    </source>
</evidence>
<dbReference type="PANTHER" id="PTHR47566:SF1">
    <property type="entry name" value="PROTEIN NUD1"/>
    <property type="match status" value="1"/>
</dbReference>
<dbReference type="InterPro" id="IPR032675">
    <property type="entry name" value="LRR_dom_sf"/>
</dbReference>
<sequence>MKTHMFIAFLIMPFLVNSQTTAIPDPVFESELIASGIDTNGMTGNILNSDTEGVINLFLRNKGISDLTGIEAFVDLVMLDCEDNLLTTLDLTYNTNLNILDCNGNQLNNLNISANTMLEQLACMDNDLTTLNLSNNTMLSTLSCYNNQLEVLDLTNNSELYQIVCHDNELTNITFPSTQNNLQIVWCYNNQLTNLDLTTAPALATLRFENNQLTFLDLRNGNNTNIHTMDARGNPNLELICVDNIGYSNSAINWTKDTTANYSESCTLSLEKNESETIKIYPNPTKYILTITSTTEPLKEVKIYNNLGQLKDIKTETLINLSNYSAGIYFIKIETVSGKQTIHKIIIN</sequence>
<accession>A0ABS9IL55</accession>
<dbReference type="Pfam" id="PF18962">
    <property type="entry name" value="Por_Secre_tail"/>
    <property type="match status" value="1"/>
</dbReference>
<keyword evidence="3" id="KW-0677">Repeat</keyword>
<evidence type="ECO:0000259" key="5">
    <source>
        <dbReference type="Pfam" id="PF18962"/>
    </source>
</evidence>
<evidence type="ECO:0000256" key="1">
    <source>
        <dbReference type="ARBA" id="ARBA00022614"/>
    </source>
</evidence>
<dbReference type="Gene3D" id="3.80.10.10">
    <property type="entry name" value="Ribonuclease Inhibitor"/>
    <property type="match status" value="1"/>
</dbReference>
<evidence type="ECO:0000256" key="3">
    <source>
        <dbReference type="ARBA" id="ARBA00022737"/>
    </source>
</evidence>
<feature type="domain" description="Secretion system C-terminal sorting" evidence="5">
    <location>
        <begin position="280"/>
        <end position="347"/>
    </location>
</feature>
<keyword evidence="2 4" id="KW-0732">Signal</keyword>
<dbReference type="NCBIfam" id="TIGR04183">
    <property type="entry name" value="Por_Secre_tail"/>
    <property type="match status" value="1"/>
</dbReference>
<evidence type="ECO:0000256" key="2">
    <source>
        <dbReference type="ARBA" id="ARBA00022729"/>
    </source>
</evidence>
<keyword evidence="1" id="KW-0433">Leucine-rich repeat</keyword>